<evidence type="ECO:0000313" key="3">
    <source>
        <dbReference type="Proteomes" id="UP000479710"/>
    </source>
</evidence>
<proteinExistence type="predicted"/>
<dbReference type="EMBL" id="SPHZ02000006">
    <property type="protein sequence ID" value="KAF0914697.1"/>
    <property type="molecule type" value="Genomic_DNA"/>
</dbReference>
<organism evidence="2 3">
    <name type="scientific">Oryza meyeriana var. granulata</name>
    <dbReference type="NCBI Taxonomy" id="110450"/>
    <lineage>
        <taxon>Eukaryota</taxon>
        <taxon>Viridiplantae</taxon>
        <taxon>Streptophyta</taxon>
        <taxon>Embryophyta</taxon>
        <taxon>Tracheophyta</taxon>
        <taxon>Spermatophyta</taxon>
        <taxon>Magnoliopsida</taxon>
        <taxon>Liliopsida</taxon>
        <taxon>Poales</taxon>
        <taxon>Poaceae</taxon>
        <taxon>BOP clade</taxon>
        <taxon>Oryzoideae</taxon>
        <taxon>Oryzeae</taxon>
        <taxon>Oryzinae</taxon>
        <taxon>Oryza</taxon>
        <taxon>Oryza meyeriana</taxon>
    </lineage>
</organism>
<feature type="compositionally biased region" description="Acidic residues" evidence="1">
    <location>
        <begin position="88"/>
        <end position="101"/>
    </location>
</feature>
<evidence type="ECO:0000256" key="1">
    <source>
        <dbReference type="SAM" id="MobiDB-lite"/>
    </source>
</evidence>
<accession>A0A6G1DQA8</accession>
<sequence>MHWRWKECAHQGSNRKLVAAAVLAEAHRAAGRRRRCRRRCAIHHLRQRLDRGLVEPTGRLRHAAAAAHVYHHDVASRAPPLRAHVEQDGDCDDGSGADADEGDHQRHHHRVHMCLHAGDRELTNQTSGEGCA</sequence>
<dbReference type="AlphaFoldDB" id="A0A6G1DQA8"/>
<comment type="caution">
    <text evidence="2">The sequence shown here is derived from an EMBL/GenBank/DDBJ whole genome shotgun (WGS) entry which is preliminary data.</text>
</comment>
<gene>
    <name evidence="2" type="ORF">E2562_031205</name>
</gene>
<name>A0A6G1DQA8_9ORYZ</name>
<reference evidence="2 3" key="1">
    <citation type="submission" date="2019-11" db="EMBL/GenBank/DDBJ databases">
        <title>Whole genome sequence of Oryza granulata.</title>
        <authorList>
            <person name="Li W."/>
        </authorList>
    </citation>
    <scope>NUCLEOTIDE SEQUENCE [LARGE SCALE GENOMIC DNA]</scope>
    <source>
        <strain evidence="3">cv. Menghai</strain>
        <tissue evidence="2">Leaf</tissue>
    </source>
</reference>
<protein>
    <submittedName>
        <fullName evidence="2">Uncharacterized protein</fullName>
    </submittedName>
</protein>
<keyword evidence="3" id="KW-1185">Reference proteome</keyword>
<feature type="region of interest" description="Disordered" evidence="1">
    <location>
        <begin position="84"/>
        <end position="105"/>
    </location>
</feature>
<dbReference type="Proteomes" id="UP000479710">
    <property type="component" value="Unassembled WGS sequence"/>
</dbReference>
<evidence type="ECO:0000313" key="2">
    <source>
        <dbReference type="EMBL" id="KAF0914697.1"/>
    </source>
</evidence>